<dbReference type="GO" id="GO:0009252">
    <property type="term" value="P:peptidoglycan biosynthetic process"/>
    <property type="evidence" value="ECO:0007669"/>
    <property type="project" value="UniProtKB-KW"/>
</dbReference>
<evidence type="ECO:0000259" key="15">
    <source>
        <dbReference type="Pfam" id="PF03717"/>
    </source>
</evidence>
<keyword evidence="12" id="KW-0961">Cell wall biogenesis/degradation</keyword>
<dbReference type="Gene3D" id="3.40.710.10">
    <property type="entry name" value="DD-peptidase/beta-lactamase superfamily"/>
    <property type="match status" value="1"/>
</dbReference>
<evidence type="ECO:0000259" key="14">
    <source>
        <dbReference type="Pfam" id="PF00905"/>
    </source>
</evidence>
<evidence type="ECO:0000313" key="16">
    <source>
        <dbReference type="EMBL" id="CUS52168.1"/>
    </source>
</evidence>
<evidence type="ECO:0000256" key="4">
    <source>
        <dbReference type="ARBA" id="ARBA00022519"/>
    </source>
</evidence>
<evidence type="ECO:0000256" key="2">
    <source>
        <dbReference type="ARBA" id="ARBA00004236"/>
    </source>
</evidence>
<dbReference type="GO" id="GO:0008658">
    <property type="term" value="F:penicillin binding"/>
    <property type="evidence" value="ECO:0007669"/>
    <property type="project" value="InterPro"/>
</dbReference>
<keyword evidence="4" id="KW-0997">Cell inner membrane</keyword>
<dbReference type="InterPro" id="IPR017790">
    <property type="entry name" value="Penicillin-binding_protein_2"/>
</dbReference>
<comment type="subcellular location">
    <subcellularLocation>
        <location evidence="2">Cell membrane</location>
    </subcellularLocation>
    <subcellularLocation>
        <location evidence="1">Membrane</location>
        <topology evidence="1">Single-pass membrane protein</topology>
    </subcellularLocation>
</comment>
<dbReference type="InterPro" id="IPR036138">
    <property type="entry name" value="PBP_dimer_sf"/>
</dbReference>
<keyword evidence="11 13" id="KW-0472">Membrane</keyword>
<keyword evidence="8" id="KW-0133">Cell shape</keyword>
<dbReference type="GO" id="GO:0006508">
    <property type="term" value="P:proteolysis"/>
    <property type="evidence" value="ECO:0007669"/>
    <property type="project" value="UniProtKB-KW"/>
</dbReference>
<keyword evidence="3" id="KW-1003">Cell membrane</keyword>
<feature type="domain" description="Penicillin-binding protein transpeptidase" evidence="14">
    <location>
        <begin position="267"/>
        <end position="607"/>
    </location>
</feature>
<protein>
    <submittedName>
        <fullName evidence="16">Penicillin-binding protein 2 (PBP-2)</fullName>
    </submittedName>
</protein>
<evidence type="ECO:0000256" key="7">
    <source>
        <dbReference type="ARBA" id="ARBA00022801"/>
    </source>
</evidence>
<evidence type="ECO:0000256" key="10">
    <source>
        <dbReference type="ARBA" id="ARBA00022989"/>
    </source>
</evidence>
<dbReference type="NCBIfam" id="TIGR03423">
    <property type="entry name" value="pbp2_mrdA"/>
    <property type="match status" value="1"/>
</dbReference>
<keyword evidence="6 13" id="KW-0812">Transmembrane</keyword>
<keyword evidence="10 13" id="KW-1133">Transmembrane helix</keyword>
<name>A0A160TV85_9ZZZZ</name>
<dbReference type="InterPro" id="IPR050515">
    <property type="entry name" value="Beta-lactam/transpept"/>
</dbReference>
<accession>A0A160TV85</accession>
<sequence>MIQKHTVNNRDQDVRTVKTRLIISAVLMVVLAIALLGRFVVLQVTHHERYRTMSLDNQIDLRPLPPVRGMIIDRYGMVLAENHSVYELEVIPENVKDIDRMLSQIGMLVELTDQEIRRFRKNVKQRPRFERQILKSRLTDSEAARFSVRQHQFPGVTLSASLRRVYPQNDLTGHVVGYVGRVSDQDLKKIDTRAYEGTSYIGKIGIESFYETELLGQVGVQQVETDAYGRVVRKVSHVAARAGANVHLTLDAQLQKVAIEALGGHRGAVVALEPSSGDILAFVSTPTYDPNLFSQGISHEAYGKLRESVDKPLVNRALYGRYAPGSTIKPLLALAGLENGLKSQENILCSGRFSLPGSSHAYRCWRRKGHGYVNLHDAIEQSCDLFFYRLAQSIGIRKMADYFGRFGFGQRTGIDLLDEPSGLLPTPEWKKKNRQESWYPGETIITGIGQGYLLVTPLQLAYATASLANRGQAIRPQLLRGLEDPGSGVITHPTQRRGLNIKTNNSSSWDQIIAGMESVLHSSRGTARASGRNSPYRIAGKTGTAQVVGISQDGEDRSNELPEELRDHALFIAFAPIEQPRIAIAVVVENGGSGSRAAAPIARKIMDYYFIHRLRRASLRGIAHVFG</sequence>
<dbReference type="InterPro" id="IPR012338">
    <property type="entry name" value="Beta-lactam/transpept-like"/>
</dbReference>
<evidence type="ECO:0000256" key="9">
    <source>
        <dbReference type="ARBA" id="ARBA00022984"/>
    </source>
</evidence>
<dbReference type="PANTHER" id="PTHR30627:SF2">
    <property type="entry name" value="PEPTIDOGLYCAN D,D-TRANSPEPTIDASE MRDA"/>
    <property type="match status" value="1"/>
</dbReference>
<dbReference type="GO" id="GO:0071555">
    <property type="term" value="P:cell wall organization"/>
    <property type="evidence" value="ECO:0007669"/>
    <property type="project" value="UniProtKB-KW"/>
</dbReference>
<dbReference type="SUPFAM" id="SSF56519">
    <property type="entry name" value="Penicillin binding protein dimerisation domain"/>
    <property type="match status" value="1"/>
</dbReference>
<dbReference type="SUPFAM" id="SSF56601">
    <property type="entry name" value="beta-lactamase/transpeptidase-like"/>
    <property type="match status" value="1"/>
</dbReference>
<gene>
    <name evidence="16" type="ORF">MGWOODY_XGa1131</name>
</gene>
<feature type="domain" description="Penicillin-binding protein dimerisation" evidence="15">
    <location>
        <begin position="64"/>
        <end position="235"/>
    </location>
</feature>
<dbReference type="InterPro" id="IPR005311">
    <property type="entry name" value="PBP_dimer"/>
</dbReference>
<evidence type="ECO:0000256" key="1">
    <source>
        <dbReference type="ARBA" id="ARBA00004167"/>
    </source>
</evidence>
<dbReference type="FunFam" id="3.40.710.10:FF:000024">
    <property type="entry name" value="Penicillin-binding protein 2"/>
    <property type="match status" value="1"/>
</dbReference>
<dbReference type="Gene3D" id="3.30.1390.30">
    <property type="entry name" value="Penicillin-binding protein 2a, domain 3"/>
    <property type="match status" value="1"/>
</dbReference>
<proteinExistence type="inferred from homology"/>
<dbReference type="Gene3D" id="3.90.1310.10">
    <property type="entry name" value="Penicillin-binding protein 2a (Domain 2)"/>
    <property type="match status" value="1"/>
</dbReference>
<dbReference type="InterPro" id="IPR001460">
    <property type="entry name" value="PCN-bd_Tpept"/>
</dbReference>
<reference evidence="16" key="1">
    <citation type="submission" date="2015-10" db="EMBL/GenBank/DDBJ databases">
        <authorList>
            <person name="Gilbert D.G."/>
        </authorList>
    </citation>
    <scope>NUCLEOTIDE SEQUENCE</scope>
</reference>
<organism evidence="16">
    <name type="scientific">hydrothermal vent metagenome</name>
    <dbReference type="NCBI Taxonomy" id="652676"/>
    <lineage>
        <taxon>unclassified sequences</taxon>
        <taxon>metagenomes</taxon>
        <taxon>ecological metagenomes</taxon>
    </lineage>
</organism>
<evidence type="ECO:0000256" key="6">
    <source>
        <dbReference type="ARBA" id="ARBA00022692"/>
    </source>
</evidence>
<feature type="transmembrane region" description="Helical" evidence="13">
    <location>
        <begin position="21"/>
        <end position="41"/>
    </location>
</feature>
<dbReference type="PANTHER" id="PTHR30627">
    <property type="entry name" value="PEPTIDOGLYCAN D,D-TRANSPEPTIDASE"/>
    <property type="match status" value="1"/>
</dbReference>
<dbReference type="Pfam" id="PF03717">
    <property type="entry name" value="PBP_dimer"/>
    <property type="match status" value="1"/>
</dbReference>
<evidence type="ECO:0000256" key="5">
    <source>
        <dbReference type="ARBA" id="ARBA00022670"/>
    </source>
</evidence>
<keyword evidence="5" id="KW-0645">Protease</keyword>
<dbReference type="GO" id="GO:0071972">
    <property type="term" value="F:peptidoglycan L,D-transpeptidase activity"/>
    <property type="evidence" value="ECO:0007669"/>
    <property type="project" value="TreeGrafter"/>
</dbReference>
<dbReference type="EMBL" id="CZRL01000077">
    <property type="protein sequence ID" value="CUS52168.1"/>
    <property type="molecule type" value="Genomic_DNA"/>
</dbReference>
<dbReference type="GO" id="GO:0005886">
    <property type="term" value="C:plasma membrane"/>
    <property type="evidence" value="ECO:0007669"/>
    <property type="project" value="UniProtKB-SubCell"/>
</dbReference>
<evidence type="ECO:0000256" key="8">
    <source>
        <dbReference type="ARBA" id="ARBA00022960"/>
    </source>
</evidence>
<evidence type="ECO:0000256" key="13">
    <source>
        <dbReference type="SAM" id="Phobius"/>
    </source>
</evidence>
<dbReference type="HAMAP" id="MF_02081">
    <property type="entry name" value="MrdA_transpept"/>
    <property type="match status" value="1"/>
</dbReference>
<keyword evidence="9" id="KW-0573">Peptidoglycan synthesis</keyword>
<evidence type="ECO:0000256" key="3">
    <source>
        <dbReference type="ARBA" id="ARBA00022475"/>
    </source>
</evidence>
<evidence type="ECO:0000256" key="12">
    <source>
        <dbReference type="ARBA" id="ARBA00023316"/>
    </source>
</evidence>
<evidence type="ECO:0000256" key="11">
    <source>
        <dbReference type="ARBA" id="ARBA00023136"/>
    </source>
</evidence>
<dbReference type="GO" id="GO:0009002">
    <property type="term" value="F:serine-type D-Ala-D-Ala carboxypeptidase activity"/>
    <property type="evidence" value="ECO:0007669"/>
    <property type="project" value="InterPro"/>
</dbReference>
<keyword evidence="7" id="KW-0378">Hydrolase</keyword>
<dbReference type="Pfam" id="PF00905">
    <property type="entry name" value="Transpeptidase"/>
    <property type="match status" value="1"/>
</dbReference>
<dbReference type="AlphaFoldDB" id="A0A160TV85"/>
<dbReference type="GO" id="GO:0008360">
    <property type="term" value="P:regulation of cell shape"/>
    <property type="evidence" value="ECO:0007669"/>
    <property type="project" value="UniProtKB-KW"/>
</dbReference>